<proteinExistence type="predicted"/>
<dbReference type="AlphaFoldDB" id="A0A1C3EH18"/>
<dbReference type="OrthoDB" id="250183at2"/>
<reference evidence="1 2" key="1">
    <citation type="submission" date="2016-05" db="EMBL/GenBank/DDBJ databases">
        <title>Genomic and physiological characterization of Planctopirus sp. isolated from fresh water lake.</title>
        <authorList>
            <person name="Subhash Y."/>
            <person name="Ramana C."/>
        </authorList>
    </citation>
    <scope>NUCLEOTIDE SEQUENCE [LARGE SCALE GENOMIC DNA]</scope>
    <source>
        <strain evidence="1 2">JC280</strain>
    </source>
</reference>
<dbReference type="RefSeq" id="WP_068847053.1">
    <property type="nucleotide sequence ID" value="NZ_LYDR01000063.1"/>
</dbReference>
<keyword evidence="2" id="KW-1185">Reference proteome</keyword>
<dbReference type="Proteomes" id="UP000094828">
    <property type="component" value="Unassembled WGS sequence"/>
</dbReference>
<evidence type="ECO:0000313" key="1">
    <source>
        <dbReference type="EMBL" id="ODA32534.1"/>
    </source>
</evidence>
<name>A0A1C3EH18_9PLAN</name>
<dbReference type="STRING" id="1841610.A6X21_19385"/>
<evidence type="ECO:0000313" key="2">
    <source>
        <dbReference type="Proteomes" id="UP000094828"/>
    </source>
</evidence>
<dbReference type="EMBL" id="LYDR01000063">
    <property type="protein sequence ID" value="ODA32534.1"/>
    <property type="molecule type" value="Genomic_DNA"/>
</dbReference>
<organism evidence="1 2">
    <name type="scientific">Planctopirus hydrillae</name>
    <dbReference type="NCBI Taxonomy" id="1841610"/>
    <lineage>
        <taxon>Bacteria</taxon>
        <taxon>Pseudomonadati</taxon>
        <taxon>Planctomycetota</taxon>
        <taxon>Planctomycetia</taxon>
        <taxon>Planctomycetales</taxon>
        <taxon>Planctomycetaceae</taxon>
        <taxon>Planctopirus</taxon>
    </lineage>
</organism>
<accession>A0A1C3EH18</accession>
<protein>
    <submittedName>
        <fullName evidence="1">Uncharacterized protein</fullName>
    </submittedName>
</protein>
<comment type="caution">
    <text evidence="1">The sequence shown here is derived from an EMBL/GenBank/DDBJ whole genome shotgun (WGS) entry which is preliminary data.</text>
</comment>
<sequence>MPDTGFYRHLSILSILTLALFSWEQISWEQTDAGEIRPAEPLQMSDPQLPALVAQKIRQLSSRQLEIRQTAEKGLVELGPEALPFLPSPEVLGDASSRDALRRVRQQLEMLRAREAAQPSRITLSGTFTANRLEAEFLQQTSNPVRLLKNSPATTYTVNWQGLTFWEAIANLLEVSDLAIDPDSMGSTLTLISSTKSAAERSVIPSGPFAWSVESIEQKPLSGTPGSIARLHIRVRTEPRLDPLFVFVNSQDWQVNALVKTAGEKEPALEKLNLWNPSARYELVAGSVQQGTTFTIDAILPEGKIPSEYQISGKALIHTGLVKQEFDFAANRLKPGQSIRRGGVTITIRAVSAPETKPATIELSTAYDVSGPAFESHRAWVFHRQAWIKRGKTGTLEPFVELNVTQAAAGITMAEFTFANPLTESETFVYSAPLLLSDLEATLKTTIPVAR</sequence>
<gene>
    <name evidence="1" type="ORF">A6X21_19385</name>
</gene>